<keyword evidence="2" id="KW-1185">Reference proteome</keyword>
<dbReference type="PANTHER" id="PTHR38009">
    <property type="entry name" value="CONSERVED HYPOTHETICAL PHAGE TAIL PROTEIN"/>
    <property type="match status" value="1"/>
</dbReference>
<dbReference type="GO" id="GO:0005198">
    <property type="term" value="F:structural molecule activity"/>
    <property type="evidence" value="ECO:0007669"/>
    <property type="project" value="InterPro"/>
</dbReference>
<evidence type="ECO:0000313" key="1">
    <source>
        <dbReference type="EMBL" id="EGV18810.1"/>
    </source>
</evidence>
<name>F9U9L2_9GAMM</name>
<dbReference type="NCBIfam" id="TIGR02241">
    <property type="entry name" value="conserved hypothetical phage tail region protein"/>
    <property type="match status" value="1"/>
</dbReference>
<dbReference type="EMBL" id="AFWV01000005">
    <property type="protein sequence ID" value="EGV18810.1"/>
    <property type="molecule type" value="Genomic_DNA"/>
</dbReference>
<dbReference type="AlphaFoldDB" id="F9U9L2"/>
<dbReference type="STRING" id="768671.ThimaDRAFT_1614"/>
<dbReference type="eggNOG" id="ENOG5032T2H">
    <property type="taxonomic scope" value="Bacteria"/>
</dbReference>
<dbReference type="OrthoDB" id="9790161at2"/>
<reference evidence="1 2" key="1">
    <citation type="submission" date="2011-06" db="EMBL/GenBank/DDBJ databases">
        <title>The draft genome of Thiocapsa marina 5811.</title>
        <authorList>
            <consortium name="US DOE Joint Genome Institute (JGI-PGF)"/>
            <person name="Lucas S."/>
            <person name="Han J."/>
            <person name="Cheng J.-F."/>
            <person name="Goodwin L."/>
            <person name="Pitluck S."/>
            <person name="Peters L."/>
            <person name="Land M.L."/>
            <person name="Hauser L."/>
            <person name="Vogl K."/>
            <person name="Liu Z."/>
            <person name="Imhoff J."/>
            <person name="Thiel V."/>
            <person name="Frigaard N.-U."/>
            <person name="Bryant D."/>
            <person name="Woyke T.J."/>
        </authorList>
    </citation>
    <scope>NUCLEOTIDE SEQUENCE [LARGE SCALE GENOMIC DNA]</scope>
    <source>
        <strain evidence="1 2">5811</strain>
    </source>
</reference>
<dbReference type="RefSeq" id="WP_007192491.1">
    <property type="nucleotide sequence ID" value="NZ_AFWV01000005.1"/>
</dbReference>
<dbReference type="InterPro" id="IPR010667">
    <property type="entry name" value="Phage_T4_Gp19"/>
</dbReference>
<dbReference type="Proteomes" id="UP000005459">
    <property type="component" value="Unassembled WGS sequence"/>
</dbReference>
<dbReference type="InterPro" id="IPR011747">
    <property type="entry name" value="CHP02241"/>
</dbReference>
<gene>
    <name evidence="1" type="ORF">ThimaDRAFT_1614</name>
</gene>
<accession>F9U9L2</accession>
<proteinExistence type="predicted"/>
<sequence>MTPTYPPVGFHFTAAIGSYGAGVDASFAEVSGLSTELGVFEINEGGVNTHAHRVPDRGRSGNLVLKRGLVLAASPLFLWCKETLEGGLGRRVQVQDVVVSLLNDRGNPTLSWIVSRAWPVKCSIADFNAMEGRVVTETLELAYATVVQKRTPS</sequence>
<evidence type="ECO:0000313" key="2">
    <source>
        <dbReference type="Proteomes" id="UP000005459"/>
    </source>
</evidence>
<dbReference type="Pfam" id="PF06841">
    <property type="entry name" value="Phage_T4_gp19"/>
    <property type="match status" value="1"/>
</dbReference>
<organism evidence="1 2">
    <name type="scientific">Thiocapsa marina 5811</name>
    <dbReference type="NCBI Taxonomy" id="768671"/>
    <lineage>
        <taxon>Bacteria</taxon>
        <taxon>Pseudomonadati</taxon>
        <taxon>Pseudomonadota</taxon>
        <taxon>Gammaproteobacteria</taxon>
        <taxon>Chromatiales</taxon>
        <taxon>Chromatiaceae</taxon>
        <taxon>Thiocapsa</taxon>
    </lineage>
</organism>
<protein>
    <recommendedName>
        <fullName evidence="3">Phage tail protein</fullName>
    </recommendedName>
</protein>
<dbReference type="PANTHER" id="PTHR38009:SF1">
    <property type="entry name" value="CONSERVED HYPOTHETICAL PHAGE TAIL PROTEIN"/>
    <property type="match status" value="1"/>
</dbReference>
<evidence type="ECO:0008006" key="3">
    <source>
        <dbReference type="Google" id="ProtNLM"/>
    </source>
</evidence>